<keyword evidence="6 12" id="KW-0406">Ion transport</keyword>
<name>A0A0R1RHF9_9LACO</name>
<dbReference type="GO" id="GO:0005886">
    <property type="term" value="C:plasma membrane"/>
    <property type="evidence" value="ECO:0007669"/>
    <property type="project" value="UniProtKB-SubCell"/>
</dbReference>
<keyword evidence="12" id="KW-1003">Cell membrane</keyword>
<dbReference type="Pfam" id="PF02823">
    <property type="entry name" value="ATP-synt_DE_N"/>
    <property type="match status" value="1"/>
</dbReference>
<evidence type="ECO:0000256" key="7">
    <source>
        <dbReference type="ARBA" id="ARBA00023136"/>
    </source>
</evidence>
<evidence type="ECO:0000256" key="9">
    <source>
        <dbReference type="ARBA" id="ARBA00023310"/>
    </source>
</evidence>
<dbReference type="EMBL" id="AZFF01000010">
    <property type="protein sequence ID" value="KRL54218.1"/>
    <property type="molecule type" value="Genomic_DNA"/>
</dbReference>
<evidence type="ECO:0000256" key="5">
    <source>
        <dbReference type="ARBA" id="ARBA00022448"/>
    </source>
</evidence>
<evidence type="ECO:0000256" key="1">
    <source>
        <dbReference type="ARBA" id="ARBA00003543"/>
    </source>
</evidence>
<dbReference type="InterPro" id="IPR020546">
    <property type="entry name" value="ATP_synth_F1_dsu/esu_N"/>
</dbReference>
<evidence type="ECO:0000313" key="17">
    <source>
        <dbReference type="EMBL" id="KRL54218.1"/>
    </source>
</evidence>
<dbReference type="RefSeq" id="WP_017261243.1">
    <property type="nucleotide sequence ID" value="NZ_AUAW01000011.1"/>
</dbReference>
<evidence type="ECO:0000256" key="3">
    <source>
        <dbReference type="ARBA" id="ARBA00005712"/>
    </source>
</evidence>
<keyword evidence="8 12" id="KW-0139">CF(1)</keyword>
<dbReference type="AlphaFoldDB" id="A0A0R1RHF9"/>
<evidence type="ECO:0000313" key="18">
    <source>
        <dbReference type="Proteomes" id="UP000051999"/>
    </source>
</evidence>
<evidence type="ECO:0000256" key="12">
    <source>
        <dbReference type="HAMAP-Rule" id="MF_00530"/>
    </source>
</evidence>
<comment type="function">
    <text evidence="1 12">Produces ATP from ADP in the presence of a proton gradient across the membrane.</text>
</comment>
<dbReference type="Pfam" id="PF00401">
    <property type="entry name" value="ATP-synt_DE"/>
    <property type="match status" value="1"/>
</dbReference>
<dbReference type="OrthoDB" id="9804110at2"/>
<dbReference type="NCBIfam" id="NF001846">
    <property type="entry name" value="PRK00571.1-3"/>
    <property type="match status" value="1"/>
</dbReference>
<keyword evidence="7 12" id="KW-0472">Membrane</keyword>
<keyword evidence="18" id="KW-1185">Reference proteome</keyword>
<evidence type="ECO:0000256" key="2">
    <source>
        <dbReference type="ARBA" id="ARBA00004202"/>
    </source>
</evidence>
<dbReference type="Gene3D" id="1.20.5.440">
    <property type="entry name" value="ATP synthase delta/epsilon subunit, C-terminal domain"/>
    <property type="match status" value="1"/>
</dbReference>
<dbReference type="InterPro" id="IPR036794">
    <property type="entry name" value="ATP_F1_dsu/esu_C_sf"/>
</dbReference>
<comment type="similarity">
    <text evidence="3 12 13">Belongs to the ATPase epsilon chain family.</text>
</comment>
<dbReference type="Proteomes" id="UP000051999">
    <property type="component" value="Unassembled WGS sequence"/>
</dbReference>
<evidence type="ECO:0000256" key="10">
    <source>
        <dbReference type="ARBA" id="ARBA00030215"/>
    </source>
</evidence>
<dbReference type="InterPro" id="IPR001469">
    <property type="entry name" value="ATP_synth_F1_dsu/esu"/>
</dbReference>
<dbReference type="STRING" id="1114972.FD35_GL000621"/>
<evidence type="ECO:0000256" key="6">
    <source>
        <dbReference type="ARBA" id="ARBA00023065"/>
    </source>
</evidence>
<evidence type="ECO:0000256" key="13">
    <source>
        <dbReference type="RuleBase" id="RU003656"/>
    </source>
</evidence>
<comment type="subcellular location">
    <subcellularLocation>
        <location evidence="2 12">Cell membrane</location>
        <topology evidence="2 12">Peripheral membrane protein</topology>
    </subcellularLocation>
</comment>
<evidence type="ECO:0000256" key="11">
    <source>
        <dbReference type="ARBA" id="ARBA00031795"/>
    </source>
</evidence>
<dbReference type="PANTHER" id="PTHR13822">
    <property type="entry name" value="ATP SYNTHASE DELTA/EPSILON CHAIN"/>
    <property type="match status" value="1"/>
</dbReference>
<organism evidence="17 18">
    <name type="scientific">Furfurilactobacillus rossiae DSM 15814</name>
    <dbReference type="NCBI Taxonomy" id="1114972"/>
    <lineage>
        <taxon>Bacteria</taxon>
        <taxon>Bacillati</taxon>
        <taxon>Bacillota</taxon>
        <taxon>Bacilli</taxon>
        <taxon>Lactobacillales</taxon>
        <taxon>Lactobacillaceae</taxon>
        <taxon>Furfurilactobacillus</taxon>
    </lineage>
</organism>
<keyword evidence="5 12" id="KW-0813">Transport</keyword>
<dbReference type="InterPro" id="IPR020547">
    <property type="entry name" value="ATP_synth_F1_esu_C"/>
</dbReference>
<evidence type="ECO:0000259" key="15">
    <source>
        <dbReference type="Pfam" id="PF00401"/>
    </source>
</evidence>
<reference evidence="17 18" key="1">
    <citation type="journal article" date="2015" name="Genome Announc.">
        <title>Expanding the biotechnology potential of lactobacilli through comparative genomics of 213 strains and associated genera.</title>
        <authorList>
            <person name="Sun Z."/>
            <person name="Harris H.M."/>
            <person name="McCann A."/>
            <person name="Guo C."/>
            <person name="Argimon S."/>
            <person name="Zhang W."/>
            <person name="Yang X."/>
            <person name="Jeffery I.B."/>
            <person name="Cooney J.C."/>
            <person name="Kagawa T.F."/>
            <person name="Liu W."/>
            <person name="Song Y."/>
            <person name="Salvetti E."/>
            <person name="Wrobel A."/>
            <person name="Rasinkangas P."/>
            <person name="Parkhill J."/>
            <person name="Rea M.C."/>
            <person name="O'Sullivan O."/>
            <person name="Ritari J."/>
            <person name="Douillard F.P."/>
            <person name="Paul Ross R."/>
            <person name="Yang R."/>
            <person name="Briner A.E."/>
            <person name="Felis G.E."/>
            <person name="de Vos W.M."/>
            <person name="Barrangou R."/>
            <person name="Klaenhammer T.R."/>
            <person name="Caufield P.W."/>
            <person name="Cui Y."/>
            <person name="Zhang H."/>
            <person name="O'Toole P.W."/>
        </authorList>
    </citation>
    <scope>NUCLEOTIDE SEQUENCE [LARGE SCALE GENOMIC DNA]</scope>
    <source>
        <strain evidence="17 18">DSM 15814</strain>
    </source>
</reference>
<comment type="caution">
    <text evidence="17">The sequence shown here is derived from an EMBL/GenBank/DDBJ whole genome shotgun (WGS) entry which is preliminary data.</text>
</comment>
<dbReference type="eggNOG" id="COG0355">
    <property type="taxonomic scope" value="Bacteria"/>
</dbReference>
<evidence type="ECO:0000256" key="4">
    <source>
        <dbReference type="ARBA" id="ARBA00014480"/>
    </source>
</evidence>
<evidence type="ECO:0000256" key="14">
    <source>
        <dbReference type="SAM" id="Coils"/>
    </source>
</evidence>
<dbReference type="InterPro" id="IPR036771">
    <property type="entry name" value="ATPsynth_dsu/esu_N"/>
</dbReference>
<dbReference type="GO" id="GO:0045259">
    <property type="term" value="C:proton-transporting ATP synthase complex"/>
    <property type="evidence" value="ECO:0007669"/>
    <property type="project" value="UniProtKB-KW"/>
</dbReference>
<feature type="coiled-coil region" evidence="14">
    <location>
        <begin position="94"/>
        <end position="140"/>
    </location>
</feature>
<sequence length="143" mass="15730">MAEPHLTVTIVTPDGTSYDNDHASMFVAKTTNGEIGILPNHVPLIAALEIDEIRVKGDQDAEDEIAVNGGFVEFSNNVATIVADSAEQQDAIDVTRAENARKRAQEAIEHAQQEHDANELRRAEVALRRAINRINVASHQRNR</sequence>
<feature type="domain" description="ATP synthase epsilon subunit C-terminal" evidence="15">
    <location>
        <begin position="91"/>
        <end position="137"/>
    </location>
</feature>
<evidence type="ECO:0000256" key="8">
    <source>
        <dbReference type="ARBA" id="ARBA00023196"/>
    </source>
</evidence>
<dbReference type="PATRIC" id="fig|1114972.6.peg.621"/>
<dbReference type="GO" id="GO:0046933">
    <property type="term" value="F:proton-transporting ATP synthase activity, rotational mechanism"/>
    <property type="evidence" value="ECO:0007669"/>
    <property type="project" value="UniProtKB-UniRule"/>
</dbReference>
<dbReference type="Gene3D" id="2.60.15.10">
    <property type="entry name" value="F0F1 ATP synthase delta/epsilon subunit, N-terminal"/>
    <property type="match status" value="1"/>
</dbReference>
<protein>
    <recommendedName>
        <fullName evidence="4 12">ATP synthase epsilon chain</fullName>
    </recommendedName>
    <alternativeName>
        <fullName evidence="11 12">ATP synthase F1 sector epsilon subunit</fullName>
    </alternativeName>
    <alternativeName>
        <fullName evidence="10 12">F-ATPase epsilon subunit</fullName>
    </alternativeName>
</protein>
<feature type="domain" description="ATP synthase F1 complex delta/epsilon subunit N-terminal" evidence="16">
    <location>
        <begin position="6"/>
        <end position="86"/>
    </location>
</feature>
<dbReference type="PANTHER" id="PTHR13822:SF10">
    <property type="entry name" value="ATP SYNTHASE EPSILON CHAIN, CHLOROPLASTIC"/>
    <property type="match status" value="1"/>
</dbReference>
<keyword evidence="12" id="KW-0375">Hydrogen ion transport</keyword>
<dbReference type="SUPFAM" id="SSF51344">
    <property type="entry name" value="Epsilon subunit of F1F0-ATP synthase N-terminal domain"/>
    <property type="match status" value="1"/>
</dbReference>
<keyword evidence="9 12" id="KW-0066">ATP synthesis</keyword>
<dbReference type="CDD" id="cd12152">
    <property type="entry name" value="F1-ATPase_delta"/>
    <property type="match status" value="1"/>
</dbReference>
<keyword evidence="14" id="KW-0175">Coiled coil</keyword>
<dbReference type="SUPFAM" id="SSF46604">
    <property type="entry name" value="Epsilon subunit of F1F0-ATP synthase C-terminal domain"/>
    <property type="match status" value="1"/>
</dbReference>
<accession>A0A0R1RHF9</accession>
<comment type="subunit">
    <text evidence="12 13">F-type ATPases have 2 components, CF(1) - the catalytic core - and CF(0) - the membrane proton channel. CF(1) has five subunits: alpha(3), beta(3), gamma(1), delta(1), epsilon(1). CF(0) has three main subunits: a, b and c.</text>
</comment>
<dbReference type="GO" id="GO:0005524">
    <property type="term" value="F:ATP binding"/>
    <property type="evidence" value="ECO:0007669"/>
    <property type="project" value="UniProtKB-UniRule"/>
</dbReference>
<gene>
    <name evidence="12" type="primary">atpC</name>
    <name evidence="17" type="ORF">FD35_GL000621</name>
</gene>
<dbReference type="HAMAP" id="MF_00530">
    <property type="entry name" value="ATP_synth_epsil_bac"/>
    <property type="match status" value="1"/>
</dbReference>
<evidence type="ECO:0000259" key="16">
    <source>
        <dbReference type="Pfam" id="PF02823"/>
    </source>
</evidence>
<proteinExistence type="inferred from homology"/>
<dbReference type="NCBIfam" id="TIGR01216">
    <property type="entry name" value="ATP_synt_epsi"/>
    <property type="match status" value="1"/>
</dbReference>